<dbReference type="AlphaFoldDB" id="A0A2P2NQ98"/>
<sequence>MGIIPSKFPLHLKSRLLTIVEAHFIIYKEKNHLTK</sequence>
<name>A0A2P2NQ98_RHIMU</name>
<protein>
    <submittedName>
        <fullName evidence="1">Uncharacterized protein</fullName>
    </submittedName>
</protein>
<reference evidence="1" key="1">
    <citation type="submission" date="2018-02" db="EMBL/GenBank/DDBJ databases">
        <title>Rhizophora mucronata_Transcriptome.</title>
        <authorList>
            <person name="Meera S.P."/>
            <person name="Sreeshan A."/>
            <person name="Augustine A."/>
        </authorList>
    </citation>
    <scope>NUCLEOTIDE SEQUENCE</scope>
    <source>
        <tissue evidence="1">Leaf</tissue>
    </source>
</reference>
<accession>A0A2P2NQ98</accession>
<proteinExistence type="predicted"/>
<evidence type="ECO:0000313" key="1">
    <source>
        <dbReference type="EMBL" id="MBX44615.1"/>
    </source>
</evidence>
<dbReference type="EMBL" id="GGEC01064131">
    <property type="protein sequence ID" value="MBX44615.1"/>
    <property type="molecule type" value="Transcribed_RNA"/>
</dbReference>
<organism evidence="1">
    <name type="scientific">Rhizophora mucronata</name>
    <name type="common">Asiatic mangrove</name>
    <dbReference type="NCBI Taxonomy" id="61149"/>
    <lineage>
        <taxon>Eukaryota</taxon>
        <taxon>Viridiplantae</taxon>
        <taxon>Streptophyta</taxon>
        <taxon>Embryophyta</taxon>
        <taxon>Tracheophyta</taxon>
        <taxon>Spermatophyta</taxon>
        <taxon>Magnoliopsida</taxon>
        <taxon>eudicotyledons</taxon>
        <taxon>Gunneridae</taxon>
        <taxon>Pentapetalae</taxon>
        <taxon>rosids</taxon>
        <taxon>fabids</taxon>
        <taxon>Malpighiales</taxon>
        <taxon>Rhizophoraceae</taxon>
        <taxon>Rhizophora</taxon>
    </lineage>
</organism>